<organism evidence="2 3">
    <name type="scientific">Candidatus Gemmiger avistercoris</name>
    <dbReference type="NCBI Taxonomy" id="2838606"/>
    <lineage>
        <taxon>Bacteria</taxon>
        <taxon>Bacillati</taxon>
        <taxon>Bacillota</taxon>
        <taxon>Clostridia</taxon>
        <taxon>Eubacteriales</taxon>
        <taxon>Gemmiger</taxon>
    </lineage>
</organism>
<proteinExistence type="predicted"/>
<evidence type="ECO:0000259" key="1">
    <source>
        <dbReference type="Pfam" id="PF12697"/>
    </source>
</evidence>
<gene>
    <name evidence="2" type="ORF">H9724_07225</name>
</gene>
<dbReference type="GO" id="GO:0016787">
    <property type="term" value="F:hydrolase activity"/>
    <property type="evidence" value="ECO:0007669"/>
    <property type="project" value="UniProtKB-KW"/>
</dbReference>
<keyword evidence="2" id="KW-0378">Hydrolase</keyword>
<evidence type="ECO:0000313" key="2">
    <source>
        <dbReference type="EMBL" id="HIZ62541.1"/>
    </source>
</evidence>
<dbReference type="Pfam" id="PF12697">
    <property type="entry name" value="Abhydrolase_6"/>
    <property type="match status" value="1"/>
</dbReference>
<dbReference type="InterPro" id="IPR000073">
    <property type="entry name" value="AB_hydrolase_1"/>
</dbReference>
<dbReference type="Gene3D" id="3.40.50.1820">
    <property type="entry name" value="alpha/beta hydrolase"/>
    <property type="match status" value="1"/>
</dbReference>
<dbReference type="PANTHER" id="PTHR43358:SF4">
    <property type="entry name" value="ALPHA_BETA HYDROLASE FOLD-1 DOMAIN-CONTAINING PROTEIN"/>
    <property type="match status" value="1"/>
</dbReference>
<sequence length="319" mass="34154">MKRSHLLAAGAAGTAAAGAALLGAAYGVYRLGFYHAAEPEVLATEELIRTLPYGAQMERDAAALAAAPCEAVHITADDGVRLAGRYYHHADGAPLAIIFHGYKGFARRDGLGGYTLCKRLGFNVLLPDQRSHGASGGHTITMGVKERYDCRAWAWWAARRFGPETPLFLMGVSMGASTVLMASSLNLPGSVRGIIADCGYTSPREIARRCLPQYLPRLPVGPMYAIGRLGTLVFGRFDPEDADCRRAVAHTDIPILFIHGEADDFVPCAMSRENYAACASPKRLLTIPGAGHAVSCYVDPAAYAEAVERFLHDCLTGTV</sequence>
<protein>
    <submittedName>
        <fullName evidence="2">Alpha/beta hydrolase</fullName>
    </submittedName>
</protein>
<dbReference type="EMBL" id="DXBF01000059">
    <property type="protein sequence ID" value="HIZ62541.1"/>
    <property type="molecule type" value="Genomic_DNA"/>
</dbReference>
<dbReference type="SUPFAM" id="SSF53474">
    <property type="entry name" value="alpha/beta-Hydrolases"/>
    <property type="match status" value="1"/>
</dbReference>
<name>A0A9D2JPM4_9FIRM</name>
<reference evidence="2" key="1">
    <citation type="journal article" date="2021" name="PeerJ">
        <title>Extensive microbial diversity within the chicken gut microbiome revealed by metagenomics and culture.</title>
        <authorList>
            <person name="Gilroy R."/>
            <person name="Ravi A."/>
            <person name="Getino M."/>
            <person name="Pursley I."/>
            <person name="Horton D.L."/>
            <person name="Alikhan N.F."/>
            <person name="Baker D."/>
            <person name="Gharbi K."/>
            <person name="Hall N."/>
            <person name="Watson M."/>
            <person name="Adriaenssens E.M."/>
            <person name="Foster-Nyarko E."/>
            <person name="Jarju S."/>
            <person name="Secka A."/>
            <person name="Antonio M."/>
            <person name="Oren A."/>
            <person name="Chaudhuri R.R."/>
            <person name="La Ragione R."/>
            <person name="Hildebrand F."/>
            <person name="Pallen M.J."/>
        </authorList>
    </citation>
    <scope>NUCLEOTIDE SEQUENCE</scope>
    <source>
        <strain evidence="2">CHK188-11489</strain>
    </source>
</reference>
<dbReference type="InterPro" id="IPR029058">
    <property type="entry name" value="AB_hydrolase_fold"/>
</dbReference>
<dbReference type="AlphaFoldDB" id="A0A9D2JPM4"/>
<comment type="caution">
    <text evidence="2">The sequence shown here is derived from an EMBL/GenBank/DDBJ whole genome shotgun (WGS) entry which is preliminary data.</text>
</comment>
<accession>A0A9D2JPM4</accession>
<dbReference type="PANTHER" id="PTHR43358">
    <property type="entry name" value="ALPHA/BETA-HYDROLASE"/>
    <property type="match status" value="1"/>
</dbReference>
<dbReference type="Proteomes" id="UP000824105">
    <property type="component" value="Unassembled WGS sequence"/>
</dbReference>
<evidence type="ECO:0000313" key="3">
    <source>
        <dbReference type="Proteomes" id="UP000824105"/>
    </source>
</evidence>
<feature type="domain" description="AB hydrolase-1" evidence="1">
    <location>
        <begin position="119"/>
        <end position="306"/>
    </location>
</feature>
<dbReference type="InterPro" id="IPR052920">
    <property type="entry name" value="DNA-binding_regulatory"/>
</dbReference>
<reference evidence="2" key="2">
    <citation type="submission" date="2021-04" db="EMBL/GenBank/DDBJ databases">
        <authorList>
            <person name="Gilroy R."/>
        </authorList>
    </citation>
    <scope>NUCLEOTIDE SEQUENCE</scope>
    <source>
        <strain evidence="2">CHK188-11489</strain>
    </source>
</reference>